<evidence type="ECO:0000256" key="2">
    <source>
        <dbReference type="ARBA" id="ARBA00006472"/>
    </source>
</evidence>
<protein>
    <recommendedName>
        <fullName evidence="4">Putative pterin-4-alpha-carbinolamine dehydratase</fullName>
        <shortName evidence="4">PHS</shortName>
        <ecNumber evidence="4">4.2.1.96</ecNumber>
    </recommendedName>
    <alternativeName>
        <fullName evidence="4">4-alpha-hydroxy-tetrahydropterin dehydratase</fullName>
    </alternativeName>
    <alternativeName>
        <fullName evidence="4">Pterin carbinolamine dehydratase</fullName>
        <shortName evidence="4">PCD</shortName>
    </alternativeName>
</protein>
<dbReference type="OrthoDB" id="9794987at2"/>
<organism evidence="5 6">
    <name type="scientific">Roseiarcus fermentans</name>
    <dbReference type="NCBI Taxonomy" id="1473586"/>
    <lineage>
        <taxon>Bacteria</taxon>
        <taxon>Pseudomonadati</taxon>
        <taxon>Pseudomonadota</taxon>
        <taxon>Alphaproteobacteria</taxon>
        <taxon>Hyphomicrobiales</taxon>
        <taxon>Roseiarcaceae</taxon>
        <taxon>Roseiarcus</taxon>
    </lineage>
</organism>
<dbReference type="PANTHER" id="PTHR12599:SF0">
    <property type="entry name" value="PTERIN-4-ALPHA-CARBINOLAMINE DEHYDRATASE"/>
    <property type="match status" value="1"/>
</dbReference>
<evidence type="ECO:0000313" key="5">
    <source>
        <dbReference type="EMBL" id="RBP03456.1"/>
    </source>
</evidence>
<evidence type="ECO:0000256" key="1">
    <source>
        <dbReference type="ARBA" id="ARBA00001554"/>
    </source>
</evidence>
<dbReference type="CDD" id="cd00488">
    <property type="entry name" value="PCD_DCoH"/>
    <property type="match status" value="1"/>
</dbReference>
<evidence type="ECO:0000256" key="3">
    <source>
        <dbReference type="ARBA" id="ARBA00023239"/>
    </source>
</evidence>
<dbReference type="Proteomes" id="UP000253529">
    <property type="component" value="Unassembled WGS sequence"/>
</dbReference>
<comment type="caution">
    <text evidence="5">The sequence shown here is derived from an EMBL/GenBank/DDBJ whole genome shotgun (WGS) entry which is preliminary data.</text>
</comment>
<comment type="catalytic activity">
    <reaction evidence="1 4">
        <text>(4aS,6R)-4a-hydroxy-L-erythro-5,6,7,8-tetrahydrobiopterin = (6R)-L-erythro-6,7-dihydrobiopterin + H2O</text>
        <dbReference type="Rhea" id="RHEA:11920"/>
        <dbReference type="ChEBI" id="CHEBI:15377"/>
        <dbReference type="ChEBI" id="CHEBI:15642"/>
        <dbReference type="ChEBI" id="CHEBI:43120"/>
        <dbReference type="EC" id="4.2.1.96"/>
    </reaction>
</comment>
<dbReference type="InterPro" id="IPR001533">
    <property type="entry name" value="Pterin_deHydtase"/>
</dbReference>
<proteinExistence type="inferred from homology"/>
<evidence type="ECO:0000256" key="4">
    <source>
        <dbReference type="HAMAP-Rule" id="MF_00434"/>
    </source>
</evidence>
<sequence length="103" mass="11538">MAHYKILSDYEIRSALADLPDWSLAAPNIEATFALKTFRDAIAFIVEVAIEAEVMNHHPEFKNSYNIVSFSFCTHDAGMKITDLDIETAKKISALAKRFQGMA</sequence>
<comment type="similarity">
    <text evidence="2 4">Belongs to the pterin-4-alpha-carbinolamine dehydratase family.</text>
</comment>
<dbReference type="GO" id="GO:0008124">
    <property type="term" value="F:4-alpha-hydroxytetrahydrobiopterin dehydratase activity"/>
    <property type="evidence" value="ECO:0007669"/>
    <property type="project" value="UniProtKB-UniRule"/>
</dbReference>
<dbReference type="Gene3D" id="3.30.1360.20">
    <property type="entry name" value="Transcriptional coactivator/pterin dehydratase"/>
    <property type="match status" value="1"/>
</dbReference>
<dbReference type="PANTHER" id="PTHR12599">
    <property type="entry name" value="PTERIN-4-ALPHA-CARBINOLAMINE DEHYDRATASE"/>
    <property type="match status" value="1"/>
</dbReference>
<keyword evidence="6" id="KW-1185">Reference proteome</keyword>
<dbReference type="NCBIfam" id="NF002017">
    <property type="entry name" value="PRK00823.1-2"/>
    <property type="match status" value="1"/>
</dbReference>
<name>A0A366ENC2_9HYPH</name>
<dbReference type="GO" id="GO:0006729">
    <property type="term" value="P:tetrahydrobiopterin biosynthetic process"/>
    <property type="evidence" value="ECO:0007669"/>
    <property type="project" value="InterPro"/>
</dbReference>
<dbReference type="InterPro" id="IPR036428">
    <property type="entry name" value="PCD_sf"/>
</dbReference>
<evidence type="ECO:0000313" key="6">
    <source>
        <dbReference type="Proteomes" id="UP000253529"/>
    </source>
</evidence>
<dbReference type="HAMAP" id="MF_00434">
    <property type="entry name" value="Pterin_4_alpha"/>
    <property type="match status" value="1"/>
</dbReference>
<reference evidence="5 6" key="1">
    <citation type="submission" date="2018-06" db="EMBL/GenBank/DDBJ databases">
        <title>Genomic Encyclopedia of Type Strains, Phase IV (KMG-IV): sequencing the most valuable type-strain genomes for metagenomic binning, comparative biology and taxonomic classification.</title>
        <authorList>
            <person name="Goeker M."/>
        </authorList>
    </citation>
    <scope>NUCLEOTIDE SEQUENCE [LARGE SCALE GENOMIC DNA]</scope>
    <source>
        <strain evidence="5 6">DSM 24875</strain>
    </source>
</reference>
<dbReference type="SUPFAM" id="SSF55248">
    <property type="entry name" value="PCD-like"/>
    <property type="match status" value="1"/>
</dbReference>
<dbReference type="Pfam" id="PF01329">
    <property type="entry name" value="Pterin_4a"/>
    <property type="match status" value="1"/>
</dbReference>
<dbReference type="RefSeq" id="WP_113892765.1">
    <property type="nucleotide sequence ID" value="NZ_QNRK01000044.1"/>
</dbReference>
<gene>
    <name evidence="5" type="ORF">DFR50_14412</name>
</gene>
<keyword evidence="3 4" id="KW-0456">Lyase</keyword>
<accession>A0A366ENC2</accession>
<dbReference type="AlphaFoldDB" id="A0A366ENC2"/>
<dbReference type="EMBL" id="QNRK01000044">
    <property type="protein sequence ID" value="RBP03456.1"/>
    <property type="molecule type" value="Genomic_DNA"/>
</dbReference>
<dbReference type="EC" id="4.2.1.96" evidence="4"/>